<dbReference type="EMBL" id="ML170179">
    <property type="protein sequence ID" value="TDL21744.1"/>
    <property type="molecule type" value="Genomic_DNA"/>
</dbReference>
<sequence>MHSPSASGGDGTVDTAQFLAFISHAYWGTVVSTVLFGVSLCQGYIYYSTYDDGVILKGYVAFLLLLDVFSTVAWTAGLHYVLILNWGTPVFPPETTPFSATESVSTLIVTFLTQMFYIHRVYILGYNRRTTPITIFTFALLSFVAGLARVGLQSTNTLSIIATRKFKIVNGFENGFAALSDVVATVAMCCHFFETAMVSSRMTSLLRRLMLYTLNRGIVVTLVQILLLALYLHAPLGLTWVPFRRCIGKLYINTFLAMLNSRRRLRSYASFSNRNESTSNSSTLVIQPKVDSADEGPLPS</sequence>
<reference evidence="3 4" key="1">
    <citation type="submission" date="2018-06" db="EMBL/GenBank/DDBJ databases">
        <title>A transcriptomic atlas of mushroom development highlights an independent origin of complex multicellularity.</title>
        <authorList>
            <consortium name="DOE Joint Genome Institute"/>
            <person name="Krizsan K."/>
            <person name="Almasi E."/>
            <person name="Merenyi Z."/>
            <person name="Sahu N."/>
            <person name="Viragh M."/>
            <person name="Koszo T."/>
            <person name="Mondo S."/>
            <person name="Kiss B."/>
            <person name="Balint B."/>
            <person name="Kues U."/>
            <person name="Barry K."/>
            <person name="Hegedus J.C."/>
            <person name="Henrissat B."/>
            <person name="Johnson J."/>
            <person name="Lipzen A."/>
            <person name="Ohm R."/>
            <person name="Nagy I."/>
            <person name="Pangilinan J."/>
            <person name="Yan J."/>
            <person name="Xiong Y."/>
            <person name="Grigoriev I.V."/>
            <person name="Hibbett D.S."/>
            <person name="Nagy L.G."/>
        </authorList>
    </citation>
    <scope>NUCLEOTIDE SEQUENCE [LARGE SCALE GENOMIC DNA]</scope>
    <source>
        <strain evidence="3 4">SZMC22713</strain>
    </source>
</reference>
<feature type="transmembrane region" description="Helical" evidence="1">
    <location>
        <begin position="135"/>
        <end position="152"/>
    </location>
</feature>
<proteinExistence type="predicted"/>
<feature type="domain" description="DUF6534" evidence="2">
    <location>
        <begin position="177"/>
        <end position="264"/>
    </location>
</feature>
<keyword evidence="4" id="KW-1185">Reference proteome</keyword>
<feature type="transmembrane region" description="Helical" evidence="1">
    <location>
        <begin position="103"/>
        <end position="123"/>
    </location>
</feature>
<keyword evidence="1" id="KW-0472">Membrane</keyword>
<protein>
    <recommendedName>
        <fullName evidence="2">DUF6534 domain-containing protein</fullName>
    </recommendedName>
</protein>
<evidence type="ECO:0000256" key="1">
    <source>
        <dbReference type="SAM" id="Phobius"/>
    </source>
</evidence>
<gene>
    <name evidence="3" type="ORF">BD410DRAFT_789508</name>
</gene>
<dbReference type="InterPro" id="IPR045339">
    <property type="entry name" value="DUF6534"/>
</dbReference>
<dbReference type="PANTHER" id="PTHR40465:SF1">
    <property type="entry name" value="DUF6534 DOMAIN-CONTAINING PROTEIN"/>
    <property type="match status" value="1"/>
</dbReference>
<accession>A0A4Y7Q272</accession>
<evidence type="ECO:0000313" key="4">
    <source>
        <dbReference type="Proteomes" id="UP000294933"/>
    </source>
</evidence>
<evidence type="ECO:0000259" key="2">
    <source>
        <dbReference type="Pfam" id="PF20152"/>
    </source>
</evidence>
<feature type="transmembrane region" description="Helical" evidence="1">
    <location>
        <begin position="25"/>
        <end position="47"/>
    </location>
</feature>
<feature type="transmembrane region" description="Helical" evidence="1">
    <location>
        <begin position="214"/>
        <end position="234"/>
    </location>
</feature>
<organism evidence="3 4">
    <name type="scientific">Rickenella mellea</name>
    <dbReference type="NCBI Taxonomy" id="50990"/>
    <lineage>
        <taxon>Eukaryota</taxon>
        <taxon>Fungi</taxon>
        <taxon>Dikarya</taxon>
        <taxon>Basidiomycota</taxon>
        <taxon>Agaricomycotina</taxon>
        <taxon>Agaricomycetes</taxon>
        <taxon>Hymenochaetales</taxon>
        <taxon>Rickenellaceae</taxon>
        <taxon>Rickenella</taxon>
    </lineage>
</organism>
<dbReference type="STRING" id="50990.A0A4Y7Q272"/>
<feature type="transmembrane region" description="Helical" evidence="1">
    <location>
        <begin position="172"/>
        <end position="193"/>
    </location>
</feature>
<keyword evidence="1" id="KW-1133">Transmembrane helix</keyword>
<evidence type="ECO:0000313" key="3">
    <source>
        <dbReference type="EMBL" id="TDL21744.1"/>
    </source>
</evidence>
<name>A0A4Y7Q272_9AGAM</name>
<dbReference type="Pfam" id="PF20152">
    <property type="entry name" value="DUF6534"/>
    <property type="match status" value="1"/>
</dbReference>
<feature type="transmembrane region" description="Helical" evidence="1">
    <location>
        <begin position="59"/>
        <end position="83"/>
    </location>
</feature>
<keyword evidence="1" id="KW-0812">Transmembrane</keyword>
<dbReference type="Proteomes" id="UP000294933">
    <property type="component" value="Unassembled WGS sequence"/>
</dbReference>
<dbReference type="VEuPathDB" id="FungiDB:BD410DRAFT_789508"/>
<dbReference type="OrthoDB" id="2864380at2759"/>
<dbReference type="AlphaFoldDB" id="A0A4Y7Q272"/>
<dbReference type="PANTHER" id="PTHR40465">
    <property type="entry name" value="CHROMOSOME 1, WHOLE GENOME SHOTGUN SEQUENCE"/>
    <property type="match status" value="1"/>
</dbReference>